<dbReference type="EMBL" id="JAVDSC010000004">
    <property type="protein sequence ID" value="MDR6629301.1"/>
    <property type="molecule type" value="Genomic_DNA"/>
</dbReference>
<evidence type="ECO:0000313" key="4">
    <source>
        <dbReference type="EMBL" id="MDR6629301.1"/>
    </source>
</evidence>
<keyword evidence="2" id="KW-1133">Transmembrane helix</keyword>
<gene>
    <name evidence="4" type="ORF">J2X86_001339</name>
</gene>
<name>A0AAW8LFU6_ACILW</name>
<dbReference type="Pfam" id="PF00535">
    <property type="entry name" value="Glycos_transf_2"/>
    <property type="match status" value="2"/>
</dbReference>
<evidence type="ECO:0000259" key="3">
    <source>
        <dbReference type="Pfam" id="PF00535"/>
    </source>
</evidence>
<organism evidence="4 5">
    <name type="scientific">Acinetobacter lwoffii</name>
    <dbReference type="NCBI Taxonomy" id="28090"/>
    <lineage>
        <taxon>Bacteria</taxon>
        <taxon>Pseudomonadati</taxon>
        <taxon>Pseudomonadota</taxon>
        <taxon>Gammaproteobacteria</taxon>
        <taxon>Moraxellales</taxon>
        <taxon>Moraxellaceae</taxon>
        <taxon>Acinetobacter</taxon>
    </lineage>
</organism>
<comment type="caution">
    <text evidence="4">The sequence shown here is derived from an EMBL/GenBank/DDBJ whole genome shotgun (WGS) entry which is preliminary data.</text>
</comment>
<comment type="similarity">
    <text evidence="1">Belongs to the glycosyltransferase 2 family. WaaE/KdtX subfamily.</text>
</comment>
<dbReference type="InterPro" id="IPR029044">
    <property type="entry name" value="Nucleotide-diphossugar_trans"/>
</dbReference>
<reference evidence="4" key="1">
    <citation type="submission" date="2023-07" db="EMBL/GenBank/DDBJ databases">
        <title>Sorghum-associated microbial communities from plants grown in Nebraska, USA.</title>
        <authorList>
            <person name="Schachtman D."/>
        </authorList>
    </citation>
    <scope>NUCLEOTIDE SEQUENCE</scope>
    <source>
        <strain evidence="4">BE44</strain>
    </source>
</reference>
<feature type="domain" description="Glycosyltransferase 2-like" evidence="3">
    <location>
        <begin position="289"/>
        <end position="415"/>
    </location>
</feature>
<feature type="domain" description="Glycosyltransferase 2-like" evidence="3">
    <location>
        <begin position="15"/>
        <end position="123"/>
    </location>
</feature>
<evidence type="ECO:0000256" key="1">
    <source>
        <dbReference type="ARBA" id="ARBA00038494"/>
    </source>
</evidence>
<sequence length="541" mass="62703">MSFVLNQQPRPFRLSVVMMVKNEAKNLAISLPALRGWIDELIVLDSGSTDDSRQLVESAGGQWFVNTNWQGFGKQRQLAQSYATGDWILALDADEEITPQLKQSILEVIAQPPANTVYGIKRIDCIFGHAIDNPYWPLKAHWRLYPANFQYNDNLVHESIEIKDAHTSTLQGLLLHHTAETPYFWIDKRLSYAKAWADDRALRNKTCGALSIFVHTFWAFFKQYFIDGRFLMGKYGLVYSLLFTQYTFNKYAILYDLVNNQAELAFQESVDIAKTLTPIDQSQKKSTLSLVMIVKNEAKHLAACLNTVHDIVDEIVILDSGSHDQTAQIAEKYHARWYVNTDWQGFGKQRQLAQHYATGDYILVLDADERLSQSLRESIVKILNQSVQTDCVFSLARVNYFSGIPTHLRGWYRDWENRLYARHFFSYSDLDVHESVNTNRAQIVKLKGLHLHFTSEDLFHYVVKRNRYSLDWACDKYKYQKNISLISILLRTCFSFIREYWIRGAFLSGAYGIISSLVLMFYTFDKYLILWEKSQGNSLNK</sequence>
<feature type="transmembrane region" description="Helical" evidence="2">
    <location>
        <begin position="500"/>
        <end position="524"/>
    </location>
</feature>
<keyword evidence="2" id="KW-0472">Membrane</keyword>
<dbReference type="SUPFAM" id="SSF53448">
    <property type="entry name" value="Nucleotide-diphospho-sugar transferases"/>
    <property type="match status" value="2"/>
</dbReference>
<dbReference type="Gene3D" id="3.90.550.10">
    <property type="entry name" value="Spore Coat Polysaccharide Biosynthesis Protein SpsA, Chain A"/>
    <property type="match status" value="2"/>
</dbReference>
<evidence type="ECO:0000256" key="2">
    <source>
        <dbReference type="SAM" id="Phobius"/>
    </source>
</evidence>
<dbReference type="AlphaFoldDB" id="A0AAW8LFU6"/>
<dbReference type="RefSeq" id="WP_213687674.1">
    <property type="nucleotide sequence ID" value="NZ_JALKUZ010000007.1"/>
</dbReference>
<proteinExistence type="inferred from homology"/>
<dbReference type="CDD" id="cd02511">
    <property type="entry name" value="Beta4Glucosyltransferase"/>
    <property type="match status" value="2"/>
</dbReference>
<dbReference type="Proteomes" id="UP001262767">
    <property type="component" value="Unassembled WGS sequence"/>
</dbReference>
<dbReference type="PANTHER" id="PTHR43630">
    <property type="entry name" value="POLY-BETA-1,6-N-ACETYL-D-GLUCOSAMINE SYNTHASE"/>
    <property type="match status" value="1"/>
</dbReference>
<dbReference type="PANTHER" id="PTHR43630:SF2">
    <property type="entry name" value="GLYCOSYLTRANSFERASE"/>
    <property type="match status" value="1"/>
</dbReference>
<protein>
    <submittedName>
        <fullName evidence="4">Glycosyltransferase involved in cell wall biosynthesis</fullName>
    </submittedName>
</protein>
<evidence type="ECO:0000313" key="5">
    <source>
        <dbReference type="Proteomes" id="UP001262767"/>
    </source>
</evidence>
<keyword evidence="2" id="KW-0812">Transmembrane</keyword>
<accession>A0AAW8LFU6</accession>
<dbReference type="InterPro" id="IPR001173">
    <property type="entry name" value="Glyco_trans_2-like"/>
</dbReference>